<gene>
    <name evidence="1" type="ORF">DB32_007441</name>
</gene>
<dbReference type="Proteomes" id="UP000034883">
    <property type="component" value="Chromosome"/>
</dbReference>
<dbReference type="EMBL" id="CP011125">
    <property type="protein sequence ID" value="AKF10292.1"/>
    <property type="molecule type" value="Genomic_DNA"/>
</dbReference>
<accession>A0A0F6W8S2</accession>
<dbReference type="AlphaFoldDB" id="A0A0F6W8S2"/>
<protein>
    <submittedName>
        <fullName evidence="1">Uncharacterized protein</fullName>
    </submittedName>
</protein>
<dbReference type="STRING" id="927083.DB32_007441"/>
<sequence length="218" mass="23690">MDAGLDAGAPDAGPPVEGIVSGSCDEIDTELLDPSEFLFENEITFPVRITEADLVHFTEGAREVLEAGTVGGSSVYSEAMSFEVLARCEGATLLASEPGIRYMDPNGTRTDLLVEIDGHRVGVSVTRAVHFPRDAPYPASEAQRILMNKLTDIHASTANVDERDRWVKQILHVMAYAPMHAEQLRAAWAGLSEETRGDTILLVTVTNGEDAFIYDNEL</sequence>
<proteinExistence type="predicted"/>
<evidence type="ECO:0000313" key="1">
    <source>
        <dbReference type="EMBL" id="AKF10292.1"/>
    </source>
</evidence>
<dbReference type="OrthoDB" id="5521463at2"/>
<keyword evidence="2" id="KW-1185">Reference proteome</keyword>
<reference evidence="1 2" key="1">
    <citation type="submission" date="2015-03" db="EMBL/GenBank/DDBJ databases">
        <title>Genome assembly of Sandaracinus amylolyticus DSM 53668.</title>
        <authorList>
            <person name="Sharma G."/>
            <person name="Subramanian S."/>
        </authorList>
    </citation>
    <scope>NUCLEOTIDE SEQUENCE [LARGE SCALE GENOMIC DNA]</scope>
    <source>
        <strain evidence="1 2">DSM 53668</strain>
    </source>
</reference>
<dbReference type="RefSeq" id="WP_157069829.1">
    <property type="nucleotide sequence ID" value="NZ_CP011125.1"/>
</dbReference>
<name>A0A0F6W8S2_9BACT</name>
<dbReference type="KEGG" id="samy:DB32_007441"/>
<organism evidence="1 2">
    <name type="scientific">Sandaracinus amylolyticus</name>
    <dbReference type="NCBI Taxonomy" id="927083"/>
    <lineage>
        <taxon>Bacteria</taxon>
        <taxon>Pseudomonadati</taxon>
        <taxon>Myxococcota</taxon>
        <taxon>Polyangia</taxon>
        <taxon>Polyangiales</taxon>
        <taxon>Sandaracinaceae</taxon>
        <taxon>Sandaracinus</taxon>
    </lineage>
</organism>
<evidence type="ECO:0000313" key="2">
    <source>
        <dbReference type="Proteomes" id="UP000034883"/>
    </source>
</evidence>